<reference evidence="1 2" key="1">
    <citation type="submission" date="2013-11" db="EMBL/GenBank/DDBJ databases">
        <title>Opisthorchis viverrini - life in the bile duct.</title>
        <authorList>
            <person name="Young N.D."/>
            <person name="Nagarajan N."/>
            <person name="Lin S.J."/>
            <person name="Korhonen P.K."/>
            <person name="Jex A.R."/>
            <person name="Hall R.S."/>
            <person name="Safavi-Hemami H."/>
            <person name="Kaewkong W."/>
            <person name="Bertrand D."/>
            <person name="Gao S."/>
            <person name="Seet Q."/>
            <person name="Wongkham S."/>
            <person name="Teh B.T."/>
            <person name="Wongkham C."/>
            <person name="Intapan P.M."/>
            <person name="Maleewong W."/>
            <person name="Yang X."/>
            <person name="Hu M."/>
            <person name="Wang Z."/>
            <person name="Hofmann A."/>
            <person name="Sternberg P.W."/>
            <person name="Tan P."/>
            <person name="Wang J."/>
            <person name="Gasser R.B."/>
        </authorList>
    </citation>
    <scope>NUCLEOTIDE SEQUENCE [LARGE SCALE GENOMIC DNA]</scope>
</reference>
<dbReference type="KEGG" id="ovi:T265_15537"/>
<gene>
    <name evidence="1" type="ORF">T265_15537</name>
</gene>
<evidence type="ECO:0000313" key="2">
    <source>
        <dbReference type="Proteomes" id="UP000054324"/>
    </source>
</evidence>
<organism evidence="1 2">
    <name type="scientific">Opisthorchis viverrini</name>
    <name type="common">Southeast Asian liver fluke</name>
    <dbReference type="NCBI Taxonomy" id="6198"/>
    <lineage>
        <taxon>Eukaryota</taxon>
        <taxon>Metazoa</taxon>
        <taxon>Spiralia</taxon>
        <taxon>Lophotrochozoa</taxon>
        <taxon>Platyhelminthes</taxon>
        <taxon>Trematoda</taxon>
        <taxon>Digenea</taxon>
        <taxon>Opisthorchiida</taxon>
        <taxon>Opisthorchiata</taxon>
        <taxon>Opisthorchiidae</taxon>
        <taxon>Opisthorchis</taxon>
    </lineage>
</organism>
<dbReference type="GeneID" id="20329702"/>
<dbReference type="AlphaFoldDB" id="A0A074Z1T2"/>
<evidence type="ECO:0000313" key="1">
    <source>
        <dbReference type="EMBL" id="KER19452.1"/>
    </source>
</evidence>
<name>A0A074Z1T2_OPIVI</name>
<keyword evidence="2" id="KW-1185">Reference proteome</keyword>
<dbReference type="CTD" id="20329702"/>
<dbReference type="RefSeq" id="XP_009176798.1">
    <property type="nucleotide sequence ID" value="XM_009178534.1"/>
</dbReference>
<protein>
    <submittedName>
        <fullName evidence="1">Uncharacterized protein</fullName>
    </submittedName>
</protein>
<dbReference type="Proteomes" id="UP000054324">
    <property type="component" value="Unassembled WGS sequence"/>
</dbReference>
<sequence>MEAFGEHSHLNKINTPGTCMKIADIRKYNHNCDKLDPSGEHKPYVPTDGFLRGKCREFANNVRVDASTPCRGISGKSSDSYLSDLVIGCPIHIDVLDGTEGYFVQLASFDVYGASCLLVRFPEAAL</sequence>
<proteinExistence type="predicted"/>
<feature type="non-terminal residue" evidence="1">
    <location>
        <position position="126"/>
    </location>
</feature>
<accession>A0A074Z1T2</accession>
<dbReference type="EMBL" id="KL597204">
    <property type="protein sequence ID" value="KER19452.1"/>
    <property type="molecule type" value="Genomic_DNA"/>
</dbReference>